<evidence type="ECO:0000313" key="2">
    <source>
        <dbReference type="EMBL" id="SFC96417.1"/>
    </source>
</evidence>
<dbReference type="Proteomes" id="UP000199690">
    <property type="component" value="Unassembled WGS sequence"/>
</dbReference>
<dbReference type="InterPro" id="IPR004401">
    <property type="entry name" value="YbaB/EbfC"/>
</dbReference>
<reference evidence="3 4" key="1">
    <citation type="submission" date="2016-10" db="EMBL/GenBank/DDBJ databases">
        <authorList>
            <person name="Varghese N."/>
            <person name="Submissions S."/>
        </authorList>
    </citation>
    <scope>NUCLEOTIDE SEQUENCE [LARGE SCALE GENOMIC DNA]</scope>
    <source>
        <strain evidence="4">ATCC 20501</strain>
        <strain evidence="2 3">CGMCC 4.3529</strain>
    </source>
</reference>
<proteinExistence type="predicted"/>
<name>A0A1H6CRY8_9PSEU</name>
<evidence type="ECO:0000313" key="3">
    <source>
        <dbReference type="Proteomes" id="UP000199690"/>
    </source>
</evidence>
<dbReference type="EMBL" id="FOME01000002">
    <property type="protein sequence ID" value="SFC96417.1"/>
    <property type="molecule type" value="Genomic_DNA"/>
</dbReference>
<accession>A0A1I1NFW2</accession>
<dbReference type="Proteomes" id="UP000236729">
    <property type="component" value="Unassembled WGS sequence"/>
</dbReference>
<protein>
    <submittedName>
        <fullName evidence="1">YbaB/EbfC DNA-binding family protein</fullName>
    </submittedName>
</protein>
<dbReference type="RefSeq" id="WP_093348752.1">
    <property type="nucleotide sequence ID" value="NZ_FNVB01000005.1"/>
</dbReference>
<keyword evidence="3" id="KW-1185">Reference proteome</keyword>
<keyword evidence="1" id="KW-0238">DNA-binding</keyword>
<dbReference type="SUPFAM" id="SSF82607">
    <property type="entry name" value="YbaB-like"/>
    <property type="match status" value="1"/>
</dbReference>
<evidence type="ECO:0000313" key="4">
    <source>
        <dbReference type="Proteomes" id="UP000236729"/>
    </source>
</evidence>
<reference evidence="1" key="2">
    <citation type="submission" date="2016-10" db="EMBL/GenBank/DDBJ databases">
        <authorList>
            <person name="de Groot N.N."/>
        </authorList>
    </citation>
    <scope>NUCLEOTIDE SEQUENCE [LARGE SCALE GENOMIC DNA]</scope>
    <source>
        <strain evidence="1">ATCC 20501</strain>
    </source>
</reference>
<gene>
    <name evidence="1" type="ORF">SAMN02982929_03447</name>
    <name evidence="2" type="ORF">SAMN05216506_10240</name>
</gene>
<accession>A0A1H6CRY8</accession>
<organism evidence="1 4">
    <name type="scientific">Saccharopolyspora kobensis</name>
    <dbReference type="NCBI Taxonomy" id="146035"/>
    <lineage>
        <taxon>Bacteria</taxon>
        <taxon>Bacillati</taxon>
        <taxon>Actinomycetota</taxon>
        <taxon>Actinomycetes</taxon>
        <taxon>Pseudonocardiales</taxon>
        <taxon>Pseudonocardiaceae</taxon>
        <taxon>Saccharopolyspora</taxon>
    </lineage>
</organism>
<dbReference type="GO" id="GO:0003677">
    <property type="term" value="F:DNA binding"/>
    <property type="evidence" value="ECO:0007669"/>
    <property type="project" value="UniProtKB-KW"/>
</dbReference>
<dbReference type="EMBL" id="FNVB01000005">
    <property type="protein sequence ID" value="SEG75405.1"/>
    <property type="molecule type" value="Genomic_DNA"/>
</dbReference>
<dbReference type="SMR" id="A0A1H6CRY8"/>
<dbReference type="AlphaFoldDB" id="A0A1H6CRY8"/>
<dbReference type="Pfam" id="PF02575">
    <property type="entry name" value="YbaB_DNA_bd"/>
    <property type="match status" value="1"/>
</dbReference>
<sequence length="131" mass="14370">MYSSMDNEMTDAMRELRAQQEQFSTAFGKLDEVTASATTKDRSIKATVDGRGTLTGLEFNGQRWRDMAPKELTAKIVEVVADAQRQAATAVDEVMAGLTPNGVDLQELRENGPDLQAMLESAVGETGRWSR</sequence>
<evidence type="ECO:0000313" key="1">
    <source>
        <dbReference type="EMBL" id="SEG75405.1"/>
    </source>
</evidence>
<dbReference type="InterPro" id="IPR036894">
    <property type="entry name" value="YbaB-like_sf"/>
</dbReference>
<dbReference type="Gene3D" id="3.30.1310.10">
    <property type="entry name" value="Nucleoid-associated protein YbaB-like domain"/>
    <property type="match status" value="1"/>
</dbReference>